<gene>
    <name evidence="3" type="ORF">JOF44_002300</name>
</gene>
<dbReference type="InterPro" id="IPR017946">
    <property type="entry name" value="PLC-like_Pdiesterase_TIM-brl"/>
</dbReference>
<evidence type="ECO:0000313" key="4">
    <source>
        <dbReference type="Proteomes" id="UP000698222"/>
    </source>
</evidence>
<protein>
    <submittedName>
        <fullName evidence="3">Glycerophosphoryl diester phosphodiesterase</fullName>
        <ecNumber evidence="3">3.1.4.46</ecNumber>
    </submittedName>
</protein>
<name>A0ABS4YKR9_9MICO</name>
<evidence type="ECO:0000259" key="2">
    <source>
        <dbReference type="PROSITE" id="PS51704"/>
    </source>
</evidence>
<feature type="region of interest" description="Disordered" evidence="1">
    <location>
        <begin position="1"/>
        <end position="42"/>
    </location>
</feature>
<keyword evidence="3" id="KW-0378">Hydrolase</keyword>
<evidence type="ECO:0000313" key="3">
    <source>
        <dbReference type="EMBL" id="MBP2409397.1"/>
    </source>
</evidence>
<evidence type="ECO:0000256" key="1">
    <source>
        <dbReference type="SAM" id="MobiDB-lite"/>
    </source>
</evidence>
<dbReference type="PANTHER" id="PTHR46211:SF1">
    <property type="entry name" value="GLYCEROPHOSPHODIESTER PHOSPHODIESTERASE, CYTOPLASMIC"/>
    <property type="match status" value="1"/>
</dbReference>
<dbReference type="RefSeq" id="WP_342591765.1">
    <property type="nucleotide sequence ID" value="NZ_BAAAJV010000014.1"/>
</dbReference>
<reference evidence="3 4" key="1">
    <citation type="submission" date="2021-03" db="EMBL/GenBank/DDBJ databases">
        <title>Sequencing the genomes of 1000 actinobacteria strains.</title>
        <authorList>
            <person name="Klenk H.-P."/>
        </authorList>
    </citation>
    <scope>NUCLEOTIDE SEQUENCE [LARGE SCALE GENOMIC DNA]</scope>
    <source>
        <strain evidence="3 4">DSM 14564</strain>
    </source>
</reference>
<keyword evidence="4" id="KW-1185">Reference proteome</keyword>
<dbReference type="Pfam" id="PF03009">
    <property type="entry name" value="GDPD"/>
    <property type="match status" value="1"/>
</dbReference>
<feature type="domain" description="GP-PDE" evidence="2">
    <location>
        <begin position="44"/>
        <end position="283"/>
    </location>
</feature>
<sequence length="289" mass="31341">MSAPARTSDSAGRRPTDEAAQRMTGAERRPTGAHGHEPTGEALPALVGHRGAAALEPENTVLSFHRAIAEGAQLLECDVHLSSDGVDVIMHDATIDRTAQEESPLHTGAVSDLTRAQLDRVLVGKGEHIPTLDQVLDAAVRRDGTRVPLLVEIKAPAAAERVARILMEHFDQDAWDQRISPAQIISFHPEALRTAREAEPRIPLLLTTTATSPEFFETAAELGVAQIGVRIADARQADVDRTRELGIQLNLWTARSEEELARALELGCDTVTVDDPAWARARREELTGP</sequence>
<comment type="caution">
    <text evidence="3">The sequence shown here is derived from an EMBL/GenBank/DDBJ whole genome shotgun (WGS) entry which is preliminary data.</text>
</comment>
<feature type="compositionally biased region" description="Polar residues" evidence="1">
    <location>
        <begin position="1"/>
        <end position="10"/>
    </location>
</feature>
<organism evidence="3 4">
    <name type="scientific">Brachybacterium fresconis</name>
    <dbReference type="NCBI Taxonomy" id="173363"/>
    <lineage>
        <taxon>Bacteria</taxon>
        <taxon>Bacillati</taxon>
        <taxon>Actinomycetota</taxon>
        <taxon>Actinomycetes</taxon>
        <taxon>Micrococcales</taxon>
        <taxon>Dermabacteraceae</taxon>
        <taxon>Brachybacterium</taxon>
    </lineage>
</organism>
<dbReference type="PROSITE" id="PS51704">
    <property type="entry name" value="GP_PDE"/>
    <property type="match status" value="1"/>
</dbReference>
<accession>A0ABS4YKR9</accession>
<dbReference type="GO" id="GO:0008889">
    <property type="term" value="F:glycerophosphodiester phosphodiesterase activity"/>
    <property type="evidence" value="ECO:0007669"/>
    <property type="project" value="UniProtKB-EC"/>
</dbReference>
<dbReference type="PANTHER" id="PTHR46211">
    <property type="entry name" value="GLYCEROPHOSPHORYL DIESTER PHOSPHODIESTERASE"/>
    <property type="match status" value="1"/>
</dbReference>
<proteinExistence type="predicted"/>
<dbReference type="SUPFAM" id="SSF51695">
    <property type="entry name" value="PLC-like phosphodiesterases"/>
    <property type="match status" value="1"/>
</dbReference>
<dbReference type="Gene3D" id="3.20.20.190">
    <property type="entry name" value="Phosphatidylinositol (PI) phosphodiesterase"/>
    <property type="match status" value="1"/>
</dbReference>
<dbReference type="EC" id="3.1.4.46" evidence="3"/>
<dbReference type="Proteomes" id="UP000698222">
    <property type="component" value="Unassembled WGS sequence"/>
</dbReference>
<dbReference type="EMBL" id="JAGIOC010000001">
    <property type="protein sequence ID" value="MBP2409397.1"/>
    <property type="molecule type" value="Genomic_DNA"/>
</dbReference>
<feature type="compositionally biased region" description="Basic and acidic residues" evidence="1">
    <location>
        <begin position="11"/>
        <end position="39"/>
    </location>
</feature>
<dbReference type="InterPro" id="IPR030395">
    <property type="entry name" value="GP_PDE_dom"/>
</dbReference>